<evidence type="ECO:0000313" key="2">
    <source>
        <dbReference type="Proteomes" id="UP000237846"/>
    </source>
</evidence>
<gene>
    <name evidence="1" type="ORF">CLV72_103153</name>
</gene>
<comment type="caution">
    <text evidence="1">The sequence shown here is derived from an EMBL/GenBank/DDBJ whole genome shotgun (WGS) entry which is preliminary data.</text>
</comment>
<dbReference type="PANTHER" id="PTHR41291">
    <property type="entry name" value="DNA ALKYLATION REPAIR PROTEIN"/>
    <property type="match status" value="1"/>
</dbReference>
<dbReference type="InterPro" id="IPR016024">
    <property type="entry name" value="ARM-type_fold"/>
</dbReference>
<dbReference type="PANTHER" id="PTHR41291:SF1">
    <property type="entry name" value="DNA ALKYLATION REPAIR PROTEIN"/>
    <property type="match status" value="1"/>
</dbReference>
<dbReference type="Gene3D" id="1.25.10.90">
    <property type="match status" value="1"/>
</dbReference>
<dbReference type="CDD" id="cd06561">
    <property type="entry name" value="AlkD_like"/>
    <property type="match status" value="1"/>
</dbReference>
<name>A0A2T0Q6W4_9ACTN</name>
<dbReference type="Pfam" id="PF08713">
    <property type="entry name" value="DNA_alkylation"/>
    <property type="match status" value="1"/>
</dbReference>
<protein>
    <submittedName>
        <fullName evidence="1">3-methyladenine DNA glycosylase AlkD</fullName>
    </submittedName>
</protein>
<evidence type="ECO:0000313" key="1">
    <source>
        <dbReference type="EMBL" id="PRX99552.1"/>
    </source>
</evidence>
<dbReference type="EMBL" id="PVZC01000003">
    <property type="protein sequence ID" value="PRX99552.1"/>
    <property type="molecule type" value="Genomic_DNA"/>
</dbReference>
<organism evidence="1 2">
    <name type="scientific">Allonocardiopsis opalescens</name>
    <dbReference type="NCBI Taxonomy" id="1144618"/>
    <lineage>
        <taxon>Bacteria</taxon>
        <taxon>Bacillati</taxon>
        <taxon>Actinomycetota</taxon>
        <taxon>Actinomycetes</taxon>
        <taxon>Streptosporangiales</taxon>
        <taxon>Allonocardiopsis</taxon>
    </lineage>
</organism>
<accession>A0A2T0Q6W4</accession>
<dbReference type="OrthoDB" id="3818495at2"/>
<keyword evidence="2" id="KW-1185">Reference proteome</keyword>
<reference evidence="1 2" key="1">
    <citation type="submission" date="2018-03" db="EMBL/GenBank/DDBJ databases">
        <title>Genomic Encyclopedia of Archaeal and Bacterial Type Strains, Phase II (KMG-II): from individual species to whole genera.</title>
        <authorList>
            <person name="Goeker M."/>
        </authorList>
    </citation>
    <scope>NUCLEOTIDE SEQUENCE [LARGE SCALE GENOMIC DNA]</scope>
    <source>
        <strain evidence="1 2">DSM 45601</strain>
    </source>
</reference>
<proteinExistence type="predicted"/>
<dbReference type="AlphaFoldDB" id="A0A2T0Q6W4"/>
<dbReference type="InterPro" id="IPR014825">
    <property type="entry name" value="DNA_alkylation"/>
</dbReference>
<sequence length="228" mass="25480">MAETTLTEPTVAEVMAELAGLEDPKARAVNERHGDDHGVNLGKLRALAKRLKTRPELARRLWETRDGAARLLAILICRPKSFERDELDAMLREARTPKVHDWLVNYVVKKNPHAESLRLAWSADPDPAVASAGWALTTERVAKRPAGLDLAGLLDVIEAEMKDAPDRLQWAMNHCLAQIGIEHAEHRARAIAIGERLEVLKDYPTPPGCTSPFAPVWITEMVRRQDDE</sequence>
<dbReference type="Proteomes" id="UP000237846">
    <property type="component" value="Unassembled WGS sequence"/>
</dbReference>
<dbReference type="SUPFAM" id="SSF48371">
    <property type="entry name" value="ARM repeat"/>
    <property type="match status" value="1"/>
</dbReference>